<evidence type="ECO:0000256" key="4">
    <source>
        <dbReference type="SAM" id="MobiDB-lite"/>
    </source>
</evidence>
<keyword evidence="1" id="KW-0805">Transcription regulation</keyword>
<feature type="compositionally biased region" description="Low complexity" evidence="4">
    <location>
        <begin position="164"/>
        <end position="196"/>
    </location>
</feature>
<dbReference type="CDD" id="cd01392">
    <property type="entry name" value="HTH_LacI"/>
    <property type="match status" value="1"/>
</dbReference>
<evidence type="ECO:0000256" key="3">
    <source>
        <dbReference type="ARBA" id="ARBA00023163"/>
    </source>
</evidence>
<dbReference type="Gene3D" id="1.10.260.40">
    <property type="entry name" value="lambda repressor-like DNA-binding domains"/>
    <property type="match status" value="1"/>
</dbReference>
<dbReference type="PROSITE" id="PS50932">
    <property type="entry name" value="HTH_LACI_2"/>
    <property type="match status" value="1"/>
</dbReference>
<proteinExistence type="predicted"/>
<dbReference type="PANTHER" id="PTHR30146">
    <property type="entry name" value="LACI-RELATED TRANSCRIPTIONAL REPRESSOR"/>
    <property type="match status" value="1"/>
</dbReference>
<feature type="domain" description="HTH lacI-type" evidence="5">
    <location>
        <begin position="14"/>
        <end position="57"/>
    </location>
</feature>
<feature type="compositionally biased region" description="Low complexity" evidence="4">
    <location>
        <begin position="145"/>
        <end position="154"/>
    </location>
</feature>
<protein>
    <recommendedName>
        <fullName evidence="5">HTH lacI-type domain-containing protein</fullName>
    </recommendedName>
</protein>
<accession>A0ABQ6K284</accession>
<dbReference type="Pfam" id="PF00356">
    <property type="entry name" value="LacI"/>
    <property type="match status" value="1"/>
</dbReference>
<keyword evidence="7" id="KW-1185">Reference proteome</keyword>
<evidence type="ECO:0000256" key="1">
    <source>
        <dbReference type="ARBA" id="ARBA00023015"/>
    </source>
</evidence>
<dbReference type="EMBL" id="BSVB01000001">
    <property type="protein sequence ID" value="GMA94424.1"/>
    <property type="molecule type" value="Genomic_DNA"/>
</dbReference>
<dbReference type="Proteomes" id="UP001157034">
    <property type="component" value="Unassembled WGS sequence"/>
</dbReference>
<dbReference type="InterPro" id="IPR000843">
    <property type="entry name" value="HTH_LacI"/>
</dbReference>
<evidence type="ECO:0000313" key="7">
    <source>
        <dbReference type="Proteomes" id="UP001157034"/>
    </source>
</evidence>
<reference evidence="7" key="1">
    <citation type="journal article" date="2019" name="Int. J. Syst. Evol. Microbiol.">
        <title>The Global Catalogue of Microorganisms (GCM) 10K type strain sequencing project: providing services to taxonomists for standard genome sequencing and annotation.</title>
        <authorList>
            <consortium name="The Broad Institute Genomics Platform"/>
            <consortium name="The Broad Institute Genome Sequencing Center for Infectious Disease"/>
            <person name="Wu L."/>
            <person name="Ma J."/>
        </authorList>
    </citation>
    <scope>NUCLEOTIDE SEQUENCE [LARGE SCALE GENOMIC DNA]</scope>
    <source>
        <strain evidence="7">NBRC 108894</strain>
    </source>
</reference>
<comment type="caution">
    <text evidence="6">The sequence shown here is derived from an EMBL/GenBank/DDBJ whole genome shotgun (WGS) entry which is preliminary data.</text>
</comment>
<evidence type="ECO:0000313" key="6">
    <source>
        <dbReference type="EMBL" id="GMA94424.1"/>
    </source>
</evidence>
<evidence type="ECO:0000256" key="2">
    <source>
        <dbReference type="ARBA" id="ARBA00023125"/>
    </source>
</evidence>
<evidence type="ECO:0000259" key="5">
    <source>
        <dbReference type="PROSITE" id="PS50932"/>
    </source>
</evidence>
<gene>
    <name evidence="6" type="ORF">GCM10025881_12480</name>
</gene>
<dbReference type="SUPFAM" id="SSF47413">
    <property type="entry name" value="lambda repressor-like DNA-binding domains"/>
    <property type="match status" value="1"/>
</dbReference>
<keyword evidence="2" id="KW-0238">DNA-binding</keyword>
<sequence>MSGDTVERPAMTRATLSRVADDADVSISTVSKVLNGRAGVSEATRRRVEELLRDHGYNRRNTPLTVAPLVEVVFSEIDSAWAIEIIAGVERTARDLDLSMLITVSGDRHKPSPDWIEGRCAAGRWASSWSSPTCRRITAISCARATSRSSSSTPRGPPRRTCRRSAPPTGPAGTARPGTSSTSVTATSRSSAARRT</sequence>
<feature type="region of interest" description="Disordered" evidence="4">
    <location>
        <begin position="145"/>
        <end position="196"/>
    </location>
</feature>
<name>A0ABQ6K284_9MICO</name>
<keyword evidence="3" id="KW-0804">Transcription</keyword>
<dbReference type="InterPro" id="IPR010982">
    <property type="entry name" value="Lambda_DNA-bd_dom_sf"/>
</dbReference>
<dbReference type="PANTHER" id="PTHR30146:SF153">
    <property type="entry name" value="LACTOSE OPERON REPRESSOR"/>
    <property type="match status" value="1"/>
</dbReference>
<organism evidence="6 7">
    <name type="scientific">Pseudolysinimonas kribbensis</name>
    <dbReference type="NCBI Taxonomy" id="433641"/>
    <lineage>
        <taxon>Bacteria</taxon>
        <taxon>Bacillati</taxon>
        <taxon>Actinomycetota</taxon>
        <taxon>Actinomycetes</taxon>
        <taxon>Micrococcales</taxon>
        <taxon>Microbacteriaceae</taxon>
        <taxon>Pseudolysinimonas</taxon>
    </lineage>
</organism>
<dbReference type="SMART" id="SM00354">
    <property type="entry name" value="HTH_LACI"/>
    <property type="match status" value="1"/>
</dbReference>